<comment type="caution">
    <text evidence="4">The sequence shown here is derived from an EMBL/GenBank/DDBJ whole genome shotgun (WGS) entry which is preliminary data.</text>
</comment>
<evidence type="ECO:0000313" key="5">
    <source>
        <dbReference type="Proteomes" id="UP001165422"/>
    </source>
</evidence>
<feature type="domain" description="DUF5643" evidence="3">
    <location>
        <begin position="246"/>
        <end position="374"/>
    </location>
</feature>
<dbReference type="RefSeq" id="WP_229981080.1">
    <property type="nucleotide sequence ID" value="NZ_JAJJPB010000003.1"/>
</dbReference>
<gene>
    <name evidence="4" type="ORF">LN736_04880</name>
</gene>
<organism evidence="4 5">
    <name type="scientific">Clostridium aromativorans</name>
    <dbReference type="NCBI Taxonomy" id="2836848"/>
    <lineage>
        <taxon>Bacteria</taxon>
        <taxon>Bacillati</taxon>
        <taxon>Bacillota</taxon>
        <taxon>Clostridia</taxon>
        <taxon>Eubacteriales</taxon>
        <taxon>Clostridiaceae</taxon>
        <taxon>Clostridium</taxon>
    </lineage>
</organism>
<evidence type="ECO:0000259" key="3">
    <source>
        <dbReference type="Pfam" id="PF18705"/>
    </source>
</evidence>
<keyword evidence="5" id="KW-1185">Reference proteome</keyword>
<protein>
    <submittedName>
        <fullName evidence="4">DUF4179 domain-containing protein</fullName>
    </submittedName>
</protein>
<evidence type="ECO:0000313" key="4">
    <source>
        <dbReference type="EMBL" id="MCC9294204.1"/>
    </source>
</evidence>
<keyword evidence="1" id="KW-0472">Membrane</keyword>
<proteinExistence type="predicted"/>
<sequence length="488" mass="56381">MSSKKFEDNDLLELFNYVELDDKEENLEFEMDDLRKKALKKRIMKQVKNESRHKKFSYKTAAAAIVIGLVFITANVSIFAQNIPGLKSIIQYIYGSKNDNTKYERYSQAINESITDNGVTFTINDALCDGSSLMIGYTIKSQGDIRKFVLTGDKIIEKQAKDSSFVPFFIKAKINGQETAGGSSYGGRYKDEHTYVNSEILDLGDKDLPDKIKVDININDIYGIKGRWDFSFIVSKKRMSKDIVDYKPNDRIKMPDAYLNIERVRFTPIATYMTISGKYIKEEYKNPDKRKEAFNEDVIMGNTLYDSYFVLDDSGNEIELRGSSGHAVEKSNTMDFEDVYRFENVKHIPQYITVIPYKMNYSKTETETKAVYVNINGKYPMELRQGNMGKITVDSIEYKKDRTIVTCTAEGKAPFLQANEIYIMDDKNNQVGRKDMNYKVKRDTVDPRKYILEFDPMSKNKKYKIGTNDLSSYDVRNDLKFKIQLHNK</sequence>
<keyword evidence="1" id="KW-0812">Transmembrane</keyword>
<name>A0ABS8N339_9CLOT</name>
<evidence type="ECO:0000259" key="2">
    <source>
        <dbReference type="Pfam" id="PF13786"/>
    </source>
</evidence>
<dbReference type="InterPro" id="IPR040680">
    <property type="entry name" value="DUF5643"/>
</dbReference>
<keyword evidence="1" id="KW-1133">Transmembrane helix</keyword>
<feature type="transmembrane region" description="Helical" evidence="1">
    <location>
        <begin position="61"/>
        <end position="80"/>
    </location>
</feature>
<dbReference type="Gene3D" id="2.60.40.1630">
    <property type="entry name" value="bacillus anthracis domain"/>
    <property type="match status" value="1"/>
</dbReference>
<dbReference type="Proteomes" id="UP001165422">
    <property type="component" value="Unassembled WGS sequence"/>
</dbReference>
<dbReference type="Pfam" id="PF18705">
    <property type="entry name" value="DUF5643"/>
    <property type="match status" value="1"/>
</dbReference>
<accession>A0ABS8N339</accession>
<reference evidence="4" key="1">
    <citation type="submission" date="2021-11" db="EMBL/GenBank/DDBJ databases">
        <authorList>
            <person name="Qingchun L."/>
            <person name="Dong Z."/>
            <person name="Zongwei Q."/>
            <person name="Jia Z."/>
            <person name="Duotao L."/>
        </authorList>
    </citation>
    <scope>NUCLEOTIDE SEQUENCE</scope>
    <source>
        <strain evidence="4">WLY-B-L2</strain>
    </source>
</reference>
<feature type="domain" description="DUF4179" evidence="2">
    <location>
        <begin position="52"/>
        <end position="141"/>
    </location>
</feature>
<evidence type="ECO:0000256" key="1">
    <source>
        <dbReference type="SAM" id="Phobius"/>
    </source>
</evidence>
<dbReference type="Pfam" id="PF13786">
    <property type="entry name" value="DUF4179"/>
    <property type="match status" value="1"/>
</dbReference>
<dbReference type="InterPro" id="IPR025436">
    <property type="entry name" value="DUF4179"/>
</dbReference>
<dbReference type="EMBL" id="JAJJPB010000003">
    <property type="protein sequence ID" value="MCC9294204.1"/>
    <property type="molecule type" value="Genomic_DNA"/>
</dbReference>